<dbReference type="OMA" id="MCSMKEK"/>
<dbReference type="PANTHER" id="PTHR45023:SF4">
    <property type="entry name" value="GLYCINE-RICH PROTEIN-RELATED"/>
    <property type="match status" value="1"/>
</dbReference>
<evidence type="ECO:0000313" key="3">
    <source>
        <dbReference type="Proteomes" id="UP000032141"/>
    </source>
</evidence>
<sequence length="218" mass="23953">MDSSNPYSHTSKFVDLLNCQQDSNLPEPFPYESASQLPVFSTQPTEPANTSAEPTETANTSFCGDSRSVRKERRKWPPSDDLVLISAWLNTSKDAIVSNEQKASTFWGRIAAYFAASPKVVGGDPPEPLQSTINLDEQPTKRPTGVKASKAASAKKPIADNEASLKFQTMCSMKEKDLALQERVSKMALLNSLISKTDPLSEIEQAVKTKLLKEMLDN</sequence>
<feature type="compositionally biased region" description="Low complexity" evidence="1">
    <location>
        <begin position="147"/>
        <end position="156"/>
    </location>
</feature>
<name>A0A0D3AM81_BRAOL</name>
<proteinExistence type="predicted"/>
<dbReference type="Proteomes" id="UP000032141">
    <property type="component" value="Chromosome C2"/>
</dbReference>
<protein>
    <recommendedName>
        <fullName evidence="4">No apical meristem-associated C-terminal domain-containing protein</fullName>
    </recommendedName>
</protein>
<evidence type="ECO:0000256" key="1">
    <source>
        <dbReference type="SAM" id="MobiDB-lite"/>
    </source>
</evidence>
<dbReference type="EnsemblPlants" id="Bo2g041950.1">
    <property type="protein sequence ID" value="Bo2g041950.1"/>
    <property type="gene ID" value="Bo2g041950"/>
</dbReference>
<reference evidence="2" key="2">
    <citation type="submission" date="2015-03" db="UniProtKB">
        <authorList>
            <consortium name="EnsemblPlants"/>
        </authorList>
    </citation>
    <scope>IDENTIFICATION</scope>
</reference>
<evidence type="ECO:0000313" key="2">
    <source>
        <dbReference type="EnsemblPlants" id="Bo2g041950.1"/>
    </source>
</evidence>
<evidence type="ECO:0008006" key="4">
    <source>
        <dbReference type="Google" id="ProtNLM"/>
    </source>
</evidence>
<keyword evidence="3" id="KW-1185">Reference proteome</keyword>
<feature type="region of interest" description="Disordered" evidence="1">
    <location>
        <begin position="24"/>
        <end position="76"/>
    </location>
</feature>
<reference evidence="2 3" key="1">
    <citation type="journal article" date="2014" name="Genome Biol.">
        <title>Transcriptome and methylome profiling reveals relics of genome dominance in the mesopolyploid Brassica oleracea.</title>
        <authorList>
            <person name="Parkin I.A."/>
            <person name="Koh C."/>
            <person name="Tang H."/>
            <person name="Robinson S.J."/>
            <person name="Kagale S."/>
            <person name="Clarke W.E."/>
            <person name="Town C.D."/>
            <person name="Nixon J."/>
            <person name="Krishnakumar V."/>
            <person name="Bidwell S.L."/>
            <person name="Denoeud F."/>
            <person name="Belcram H."/>
            <person name="Links M.G."/>
            <person name="Just J."/>
            <person name="Clarke C."/>
            <person name="Bender T."/>
            <person name="Huebert T."/>
            <person name="Mason A.S."/>
            <person name="Pires J.C."/>
            <person name="Barker G."/>
            <person name="Moore J."/>
            <person name="Walley P.G."/>
            <person name="Manoli S."/>
            <person name="Batley J."/>
            <person name="Edwards D."/>
            <person name="Nelson M.N."/>
            <person name="Wang X."/>
            <person name="Paterson A.H."/>
            <person name="King G."/>
            <person name="Bancroft I."/>
            <person name="Chalhoub B."/>
            <person name="Sharpe A.G."/>
        </authorList>
    </citation>
    <scope>NUCLEOTIDE SEQUENCE</scope>
    <source>
        <strain evidence="2 3">cv. TO1000</strain>
    </source>
</reference>
<dbReference type="HOGENOM" id="CLU_012390_0_0_1"/>
<organism evidence="2 3">
    <name type="scientific">Brassica oleracea var. oleracea</name>
    <dbReference type="NCBI Taxonomy" id="109376"/>
    <lineage>
        <taxon>Eukaryota</taxon>
        <taxon>Viridiplantae</taxon>
        <taxon>Streptophyta</taxon>
        <taxon>Embryophyta</taxon>
        <taxon>Tracheophyta</taxon>
        <taxon>Spermatophyta</taxon>
        <taxon>Magnoliopsida</taxon>
        <taxon>eudicotyledons</taxon>
        <taxon>Gunneridae</taxon>
        <taxon>Pentapetalae</taxon>
        <taxon>rosids</taxon>
        <taxon>malvids</taxon>
        <taxon>Brassicales</taxon>
        <taxon>Brassicaceae</taxon>
        <taxon>Brassiceae</taxon>
        <taxon>Brassica</taxon>
    </lineage>
</organism>
<feature type="compositionally biased region" description="Polar residues" evidence="1">
    <location>
        <begin position="33"/>
        <end position="63"/>
    </location>
</feature>
<dbReference type="AlphaFoldDB" id="A0A0D3AM81"/>
<accession>A0A0D3AM81</accession>
<feature type="region of interest" description="Disordered" evidence="1">
    <location>
        <begin position="131"/>
        <end position="157"/>
    </location>
</feature>
<dbReference type="Gramene" id="Bo2g041950.1">
    <property type="protein sequence ID" value="Bo2g041950.1"/>
    <property type="gene ID" value="Bo2g041950"/>
</dbReference>
<dbReference type="PANTHER" id="PTHR45023">
    <property type="match status" value="1"/>
</dbReference>